<dbReference type="AlphaFoldDB" id="M7ZT52"/>
<reference evidence="4" key="1">
    <citation type="journal article" date="2013" name="Nature">
        <title>Draft genome of the wheat A-genome progenitor Triticum urartu.</title>
        <authorList>
            <person name="Ling H.Q."/>
            <person name="Zhao S."/>
            <person name="Liu D."/>
            <person name="Wang J."/>
            <person name="Sun H."/>
            <person name="Zhang C."/>
            <person name="Fan H."/>
            <person name="Li D."/>
            <person name="Dong L."/>
            <person name="Tao Y."/>
            <person name="Gao C."/>
            <person name="Wu H."/>
            <person name="Li Y."/>
            <person name="Cui Y."/>
            <person name="Guo X."/>
            <person name="Zheng S."/>
            <person name="Wang B."/>
            <person name="Yu K."/>
            <person name="Liang Q."/>
            <person name="Yang W."/>
            <person name="Lou X."/>
            <person name="Chen J."/>
            <person name="Feng M."/>
            <person name="Jian J."/>
            <person name="Zhang X."/>
            <person name="Luo G."/>
            <person name="Jiang Y."/>
            <person name="Liu J."/>
            <person name="Wang Z."/>
            <person name="Sha Y."/>
            <person name="Zhang B."/>
            <person name="Wu H."/>
            <person name="Tang D."/>
            <person name="Shen Q."/>
            <person name="Xue P."/>
            <person name="Zou S."/>
            <person name="Wang X."/>
            <person name="Liu X."/>
            <person name="Wang F."/>
            <person name="Yang Y."/>
            <person name="An X."/>
            <person name="Dong Z."/>
            <person name="Zhang K."/>
            <person name="Zhang X."/>
            <person name="Luo M.C."/>
            <person name="Dvorak J."/>
            <person name="Tong Y."/>
            <person name="Wang J."/>
            <person name="Yang H."/>
            <person name="Li Z."/>
            <person name="Wang D."/>
            <person name="Zhang A."/>
            <person name="Wang J."/>
        </authorList>
    </citation>
    <scope>NUCLEOTIDE SEQUENCE</scope>
</reference>
<evidence type="ECO:0000256" key="2">
    <source>
        <dbReference type="ARBA" id="ARBA00007267"/>
    </source>
</evidence>
<comment type="subcellular location">
    <subcellularLocation>
        <location evidence="1">Nucleus</location>
    </subcellularLocation>
</comment>
<sequence>MSMRYLVMSAAIDSARKRCSCGSSKWQNLSTKCLNLKCGCFKAGVHCMRGRCKCKGCENNPYDLAYEGGKGCTCKSNKCKIMTCGCRERGARCTLECSCQGCENGKGTGGEAADKSNAGPGGQGGTISSGEAVEPSSKRPKLKELLPSSVVVHTRSYAYILGANDFSLINFRNFLVVFVIQTGMLRQRGPGGIVSALRYIFLMICSPPVCIIILQSA</sequence>
<accession>M7ZT52</accession>
<dbReference type="STRING" id="4572.M7ZT52"/>
<dbReference type="Pfam" id="PF03638">
    <property type="entry name" value="TCR"/>
    <property type="match status" value="1"/>
</dbReference>
<organism evidence="4">
    <name type="scientific">Triticum urartu</name>
    <name type="common">Red wild einkorn</name>
    <name type="synonym">Crithodium urartu</name>
    <dbReference type="NCBI Taxonomy" id="4572"/>
    <lineage>
        <taxon>Eukaryota</taxon>
        <taxon>Viridiplantae</taxon>
        <taxon>Streptophyta</taxon>
        <taxon>Embryophyta</taxon>
        <taxon>Tracheophyta</taxon>
        <taxon>Spermatophyta</taxon>
        <taxon>Magnoliopsida</taxon>
        <taxon>Liliopsida</taxon>
        <taxon>Poales</taxon>
        <taxon>Poaceae</taxon>
        <taxon>BOP clade</taxon>
        <taxon>Pooideae</taxon>
        <taxon>Triticodae</taxon>
        <taxon>Triticeae</taxon>
        <taxon>Triticinae</taxon>
        <taxon>Triticum</taxon>
    </lineage>
</organism>
<protein>
    <submittedName>
        <fullName evidence="4">Uncharacterized protein</fullName>
    </submittedName>
</protein>
<evidence type="ECO:0000256" key="3">
    <source>
        <dbReference type="ARBA" id="ARBA00023242"/>
    </source>
</evidence>
<comment type="similarity">
    <text evidence="2">Belongs to the lin-54 family.</text>
</comment>
<name>M7ZT52_TRIUA</name>
<dbReference type="PROSITE" id="PS51634">
    <property type="entry name" value="CRC"/>
    <property type="match status" value="1"/>
</dbReference>
<gene>
    <name evidence="4" type="ORF">TRIUR3_20719</name>
</gene>
<dbReference type="InterPro" id="IPR005172">
    <property type="entry name" value="CRC"/>
</dbReference>
<proteinExistence type="inferred from homology"/>
<dbReference type="OMA" id="CMRGRCK"/>
<dbReference type="InterPro" id="IPR033467">
    <property type="entry name" value="Tesmin/TSO1-like_CXC"/>
</dbReference>
<keyword evidence="3" id="KW-0539">Nucleus</keyword>
<dbReference type="EMBL" id="KD221620">
    <property type="protein sequence ID" value="EMS51279.1"/>
    <property type="molecule type" value="Genomic_DNA"/>
</dbReference>
<evidence type="ECO:0000256" key="1">
    <source>
        <dbReference type="ARBA" id="ARBA00004123"/>
    </source>
</evidence>
<dbReference type="GO" id="GO:0005634">
    <property type="term" value="C:nucleus"/>
    <property type="evidence" value="ECO:0007669"/>
    <property type="project" value="UniProtKB-SubCell"/>
</dbReference>
<dbReference type="SMART" id="SM01114">
    <property type="entry name" value="CXC"/>
    <property type="match status" value="2"/>
</dbReference>
<evidence type="ECO:0000313" key="4">
    <source>
        <dbReference type="EMBL" id="EMS51279.1"/>
    </source>
</evidence>